<comment type="caution">
    <text evidence="1">The sequence shown here is derived from an EMBL/GenBank/DDBJ whole genome shotgun (WGS) entry which is preliminary data.</text>
</comment>
<reference evidence="1" key="1">
    <citation type="submission" date="2019-11" db="EMBL/GenBank/DDBJ databases">
        <title>Nori genome reveals adaptations in red seaweeds to the harsh intertidal environment.</title>
        <authorList>
            <person name="Wang D."/>
            <person name="Mao Y."/>
        </authorList>
    </citation>
    <scope>NUCLEOTIDE SEQUENCE</scope>
    <source>
        <tissue evidence="1">Gametophyte</tissue>
    </source>
</reference>
<keyword evidence="2" id="KW-1185">Reference proteome</keyword>
<proteinExistence type="predicted"/>
<gene>
    <name evidence="1" type="ORF">I4F81_002739</name>
</gene>
<organism evidence="1 2">
    <name type="scientific">Pyropia yezoensis</name>
    <name type="common">Susabi-nori</name>
    <name type="synonym">Porphyra yezoensis</name>
    <dbReference type="NCBI Taxonomy" id="2788"/>
    <lineage>
        <taxon>Eukaryota</taxon>
        <taxon>Rhodophyta</taxon>
        <taxon>Bangiophyceae</taxon>
        <taxon>Bangiales</taxon>
        <taxon>Bangiaceae</taxon>
        <taxon>Pyropia</taxon>
    </lineage>
</organism>
<sequence length="634" mass="66293">MAFAGPALPLRVPNGAPSAGRLVGRRGPNLSGHSACVAPCRRRCEPWMGTPPPGDKPDKPKGLANAGAALEDFLNKKYGRGYIFYGERARDTADSVADEDDEGAEEFAFGGGPSSRIPDGPPVLVIGATSPVGTWITLKLRTAGLPVRILARSVKAAEEVFGPSGANVTITPGSITDPTAVAGALDGCRAVVVAVSGRIGSYAAVDTAGVANVAAAAAAAGPDVSRVVLLSRAEGVDGPLERLGGKQAAVRAGEAALQATPGVAWTIVRAGRLTDVPGGRLRVEVTPPSEGSGGGARRGVSRMDVAEAVVEALVVEATDLVEDGEGEGHVAYDSLLAIRGGQPKRHSTLSSSNGLGAAVVGRGVEAPLRPGRLPAVAATAGATGLALATGSTALRANDDALHPPQFPWSHKGALSSFDAASIRRGYNVYRNVCASCHSMNRIAYRNLVDVAFSSDEVKEMAEETEVEDGPNDEGLSFSRPGRLSDVMPAPYANEEAARYANNGALPPDLSLIVKAREGGEDYIFALLTGYRDPPEGISVREGLHYNPYFAGGQIAMARALYDGGVEFDDLTPATTSQMAKDVSTFLAWAAEPEHDERKKMGMEWVATFTLLAMAMFYAKRFKWSVFKTRKITFR</sequence>
<accession>A0ACC3BQY3</accession>
<evidence type="ECO:0000313" key="2">
    <source>
        <dbReference type="Proteomes" id="UP000798662"/>
    </source>
</evidence>
<dbReference type="EMBL" id="CM020618">
    <property type="protein sequence ID" value="KAK1860150.1"/>
    <property type="molecule type" value="Genomic_DNA"/>
</dbReference>
<dbReference type="Proteomes" id="UP000798662">
    <property type="component" value="Chromosome 1"/>
</dbReference>
<protein>
    <submittedName>
        <fullName evidence="1">Uncharacterized protein</fullName>
    </submittedName>
</protein>
<name>A0ACC3BQY3_PYRYE</name>
<evidence type="ECO:0000313" key="1">
    <source>
        <dbReference type="EMBL" id="KAK1860150.1"/>
    </source>
</evidence>